<accession>A0A221VZH0</accession>
<keyword evidence="2" id="KW-1185">Reference proteome</keyword>
<organism evidence="1 2">
    <name type="scientific">Actinoalloteichus hoggarensis</name>
    <dbReference type="NCBI Taxonomy" id="1470176"/>
    <lineage>
        <taxon>Bacteria</taxon>
        <taxon>Bacillati</taxon>
        <taxon>Actinomycetota</taxon>
        <taxon>Actinomycetes</taxon>
        <taxon>Pseudonocardiales</taxon>
        <taxon>Pseudonocardiaceae</taxon>
        <taxon>Actinoalloteichus</taxon>
    </lineage>
</organism>
<protein>
    <submittedName>
        <fullName evidence="1">Uncharacterized protein</fullName>
    </submittedName>
</protein>
<gene>
    <name evidence="1" type="ORF">AHOG_06355</name>
</gene>
<dbReference type="RefSeq" id="WP_245856591.1">
    <property type="nucleotide sequence ID" value="NZ_CP022521.1"/>
</dbReference>
<dbReference type="Proteomes" id="UP000204221">
    <property type="component" value="Chromosome"/>
</dbReference>
<dbReference type="EMBL" id="CP022521">
    <property type="protein sequence ID" value="ASO18923.1"/>
    <property type="molecule type" value="Genomic_DNA"/>
</dbReference>
<dbReference type="AlphaFoldDB" id="A0A221VZH0"/>
<proteinExistence type="predicted"/>
<evidence type="ECO:0000313" key="2">
    <source>
        <dbReference type="Proteomes" id="UP000204221"/>
    </source>
</evidence>
<evidence type="ECO:0000313" key="1">
    <source>
        <dbReference type="EMBL" id="ASO18923.1"/>
    </source>
</evidence>
<reference evidence="1 2" key="1">
    <citation type="submission" date="2017-07" db="EMBL/GenBank/DDBJ databases">
        <title>Complete genome sequence of Actinoalloteichus hoggarensis DSM 45943, type strain of Actinoalloteichus hoggarensis.</title>
        <authorList>
            <person name="Ruckert C."/>
            <person name="Nouioui I."/>
            <person name="Willmese J."/>
            <person name="van Wezel G."/>
            <person name="Klenk H.-P."/>
            <person name="Kalinowski J."/>
            <person name="Zotchev S.B."/>
        </authorList>
    </citation>
    <scope>NUCLEOTIDE SEQUENCE [LARGE SCALE GENOMIC DNA]</scope>
    <source>
        <strain evidence="1 2">DSM 45943</strain>
    </source>
</reference>
<sequence length="103" mass="10487">MSAPVDSAARESLGGWLIVVGGLSAALAVVLLVVSFPLAPLPGVAAIVLGVLGLRRGARRHRGLYQTILAVGVFGVVLGVLAMLFLLSAGTGTIEVTVVERIE</sequence>
<dbReference type="KEGG" id="ahg:AHOG_06355"/>
<name>A0A221VZH0_9PSEU</name>